<dbReference type="SUPFAM" id="SSF55271">
    <property type="entry name" value="DNA repair protein MutS, domain I"/>
    <property type="match status" value="1"/>
</dbReference>
<dbReference type="GO" id="GO:0006298">
    <property type="term" value="P:mismatch repair"/>
    <property type="evidence" value="ECO:0007669"/>
    <property type="project" value="InterPro"/>
</dbReference>
<dbReference type="Gene3D" id="3.40.50.300">
    <property type="entry name" value="P-loop containing nucleotide triphosphate hydrolases"/>
    <property type="match status" value="1"/>
</dbReference>
<proteinExistence type="inferred from homology"/>
<dbReference type="InterPro" id="IPR017261">
    <property type="entry name" value="DNA_mismatch_repair_MutS/MSH"/>
</dbReference>
<dbReference type="OMA" id="DTWIMRR"/>
<dbReference type="GO" id="GO:0005739">
    <property type="term" value="C:mitochondrion"/>
    <property type="evidence" value="ECO:0007669"/>
    <property type="project" value="TreeGrafter"/>
</dbReference>
<dbReference type="AlphaFoldDB" id="A8PZF6"/>
<dbReference type="RefSeq" id="XP_001730916.1">
    <property type="nucleotide sequence ID" value="XM_001730864.1"/>
</dbReference>
<dbReference type="GO" id="GO:0030983">
    <property type="term" value="F:mismatched DNA binding"/>
    <property type="evidence" value="ECO:0007669"/>
    <property type="project" value="InterPro"/>
</dbReference>
<evidence type="ECO:0000256" key="4">
    <source>
        <dbReference type="ARBA" id="ARBA00022840"/>
    </source>
</evidence>
<dbReference type="OrthoDB" id="2534523at2759"/>
<dbReference type="PANTHER" id="PTHR11361:SF34">
    <property type="entry name" value="DNA MISMATCH REPAIR PROTEIN MSH1, MITOCHONDRIAL"/>
    <property type="match status" value="1"/>
</dbReference>
<dbReference type="Proteomes" id="UP000008837">
    <property type="component" value="Unassembled WGS sequence"/>
</dbReference>
<keyword evidence="11" id="KW-1185">Reference proteome</keyword>
<feature type="domain" description="DNA mismatch repair proteins mutS family" evidence="9">
    <location>
        <begin position="817"/>
        <end position="833"/>
    </location>
</feature>
<dbReference type="PANTHER" id="PTHR11361">
    <property type="entry name" value="DNA MISMATCH REPAIR PROTEIN MUTS FAMILY MEMBER"/>
    <property type="match status" value="1"/>
</dbReference>
<feature type="coiled-coil region" evidence="7">
    <location>
        <begin position="561"/>
        <end position="588"/>
    </location>
</feature>
<dbReference type="Gene3D" id="3.30.420.110">
    <property type="entry name" value="MutS, connector domain"/>
    <property type="match status" value="1"/>
</dbReference>
<dbReference type="SUPFAM" id="SSF48334">
    <property type="entry name" value="DNA repair protein MutS, domain III"/>
    <property type="match status" value="1"/>
</dbReference>
<keyword evidence="6" id="KW-0234">DNA repair</keyword>
<dbReference type="Pfam" id="PF05188">
    <property type="entry name" value="MutS_II"/>
    <property type="match status" value="1"/>
</dbReference>
<dbReference type="PIRSF" id="PIRSF037677">
    <property type="entry name" value="DNA_mis_repair_Msh6"/>
    <property type="match status" value="1"/>
</dbReference>
<dbReference type="InterPro" id="IPR007695">
    <property type="entry name" value="DNA_mismatch_repair_MutS-lik_N"/>
</dbReference>
<dbReference type="InterPro" id="IPR000432">
    <property type="entry name" value="DNA_mismatch_repair_MutS_C"/>
</dbReference>
<dbReference type="GO" id="GO:0005524">
    <property type="term" value="F:ATP binding"/>
    <property type="evidence" value="ECO:0007669"/>
    <property type="project" value="UniProtKB-KW"/>
</dbReference>
<dbReference type="InterPro" id="IPR027417">
    <property type="entry name" value="P-loop_NTPase"/>
</dbReference>
<dbReference type="GO" id="GO:0140664">
    <property type="term" value="F:ATP-dependent DNA damage sensor activity"/>
    <property type="evidence" value="ECO:0007669"/>
    <property type="project" value="InterPro"/>
</dbReference>
<dbReference type="SUPFAM" id="SSF53150">
    <property type="entry name" value="DNA repair protein MutS, domain II"/>
    <property type="match status" value="1"/>
</dbReference>
<comment type="similarity">
    <text evidence="1">Belongs to the DNA mismatch repair MutS family.</text>
</comment>
<evidence type="ECO:0000256" key="5">
    <source>
        <dbReference type="ARBA" id="ARBA00023125"/>
    </source>
</evidence>
<protein>
    <recommendedName>
        <fullName evidence="9">DNA mismatch repair proteins mutS family domain-containing protein</fullName>
    </recommendedName>
</protein>
<reference evidence="10 11" key="1">
    <citation type="journal article" date="2007" name="Proc. Natl. Acad. Sci. U.S.A.">
        <title>Dandruff-associated Malassezia genomes reveal convergent and divergent virulence traits shared with plant and human fungal pathogens.</title>
        <authorList>
            <person name="Xu J."/>
            <person name="Saunders C.W."/>
            <person name="Hu P."/>
            <person name="Grant R.A."/>
            <person name="Boekhout T."/>
            <person name="Kuramae E.E."/>
            <person name="Kronstad J.W."/>
            <person name="Deangelis Y.M."/>
            <person name="Reeder N.L."/>
            <person name="Johnstone K.R."/>
            <person name="Leland M."/>
            <person name="Fieno A.M."/>
            <person name="Begley W.M."/>
            <person name="Sun Y."/>
            <person name="Lacey M.P."/>
            <person name="Chaudhary T."/>
            <person name="Keough T."/>
            <person name="Chu L."/>
            <person name="Sears R."/>
            <person name="Yuan B."/>
            <person name="Dawson T.L.Jr."/>
        </authorList>
    </citation>
    <scope>NUCLEOTIDE SEQUENCE [LARGE SCALE GENOMIC DNA]</scope>
    <source>
        <strain evidence="11">ATCC MYA-4612 / CBS 7966</strain>
    </source>
</reference>
<dbReference type="InterPro" id="IPR045076">
    <property type="entry name" value="MutS"/>
</dbReference>
<evidence type="ECO:0000256" key="2">
    <source>
        <dbReference type="ARBA" id="ARBA00022741"/>
    </source>
</evidence>
<name>A8PZF6_MALGO</name>
<dbReference type="InterPro" id="IPR016151">
    <property type="entry name" value="DNA_mismatch_repair_MutS_N"/>
</dbReference>
<evidence type="ECO:0000256" key="7">
    <source>
        <dbReference type="SAM" id="Coils"/>
    </source>
</evidence>
<evidence type="ECO:0000256" key="3">
    <source>
        <dbReference type="ARBA" id="ARBA00022763"/>
    </source>
</evidence>
<evidence type="ECO:0000256" key="1">
    <source>
        <dbReference type="ARBA" id="ARBA00006271"/>
    </source>
</evidence>
<dbReference type="PROSITE" id="PS00486">
    <property type="entry name" value="DNA_MISMATCH_REPAIR_2"/>
    <property type="match status" value="1"/>
</dbReference>
<accession>A8PZF6</accession>
<evidence type="ECO:0000259" key="9">
    <source>
        <dbReference type="PROSITE" id="PS00486"/>
    </source>
</evidence>
<evidence type="ECO:0000256" key="8">
    <source>
        <dbReference type="SAM" id="MobiDB-lite"/>
    </source>
</evidence>
<keyword evidence="4" id="KW-0067">ATP-binding</keyword>
<dbReference type="GO" id="GO:0043504">
    <property type="term" value="P:mitochondrial DNA repair"/>
    <property type="evidence" value="ECO:0007669"/>
    <property type="project" value="TreeGrafter"/>
</dbReference>
<dbReference type="Pfam" id="PF01624">
    <property type="entry name" value="MutS_I"/>
    <property type="match status" value="1"/>
</dbReference>
<dbReference type="GeneID" id="5855223"/>
<dbReference type="SMART" id="SM00533">
    <property type="entry name" value="MUTSd"/>
    <property type="match status" value="1"/>
</dbReference>
<keyword evidence="3" id="KW-0227">DNA damage</keyword>
<evidence type="ECO:0000313" key="10">
    <source>
        <dbReference type="EMBL" id="EDP43702.1"/>
    </source>
</evidence>
<feature type="region of interest" description="Disordered" evidence="8">
    <location>
        <begin position="514"/>
        <end position="541"/>
    </location>
</feature>
<dbReference type="InterPro" id="IPR036678">
    <property type="entry name" value="MutS_con_dom_sf"/>
</dbReference>
<evidence type="ECO:0000256" key="6">
    <source>
        <dbReference type="ARBA" id="ARBA00023204"/>
    </source>
</evidence>
<dbReference type="Pfam" id="PF00488">
    <property type="entry name" value="MutS_V"/>
    <property type="match status" value="1"/>
</dbReference>
<keyword evidence="5" id="KW-0238">DNA-binding</keyword>
<dbReference type="STRING" id="425265.A8PZF6"/>
<keyword evidence="2" id="KW-0547">Nucleotide-binding</keyword>
<dbReference type="Gene3D" id="3.40.1170.10">
    <property type="entry name" value="DNA repair protein MutS, domain I"/>
    <property type="match status" value="1"/>
</dbReference>
<gene>
    <name evidence="10" type="ORF">MGL_1915</name>
</gene>
<dbReference type="EMBL" id="AAYY01000006">
    <property type="protein sequence ID" value="EDP43702.1"/>
    <property type="molecule type" value="Genomic_DNA"/>
</dbReference>
<keyword evidence="7" id="KW-0175">Coiled coil</keyword>
<dbReference type="GO" id="GO:0005634">
    <property type="term" value="C:nucleus"/>
    <property type="evidence" value="ECO:0007669"/>
    <property type="project" value="TreeGrafter"/>
</dbReference>
<dbReference type="SMART" id="SM00534">
    <property type="entry name" value="MUTSac"/>
    <property type="match status" value="1"/>
</dbReference>
<dbReference type="InterPro" id="IPR007860">
    <property type="entry name" value="DNA_mmatch_repair_MutS_con_dom"/>
</dbReference>
<comment type="caution">
    <text evidence="10">The sequence shown here is derived from an EMBL/GenBank/DDBJ whole genome shotgun (WGS) entry which is preliminary data.</text>
</comment>
<dbReference type="InParanoid" id="A8PZF6"/>
<dbReference type="InterPro" id="IPR036187">
    <property type="entry name" value="DNA_mismatch_repair_MutS_sf"/>
</dbReference>
<dbReference type="Gene3D" id="1.10.1420.10">
    <property type="match status" value="1"/>
</dbReference>
<dbReference type="SUPFAM" id="SSF52540">
    <property type="entry name" value="P-loop containing nucleoside triphosphate hydrolases"/>
    <property type="match status" value="1"/>
</dbReference>
<sequence>MLLPRRGYAWACQGARRYVHASICTRRVQRKSTKDLPVHAHKPIPLKHSEPGGTTISHDWPPLALGVLENMRAFPKCILLTRVGGFYESYFDQAPTVAQTLSIKLASRKWAGQSIPMAGFPIHQLEKYLKVLVQDCGMLVAICEEFKASLSSGAPSFQRRVTRVVSPGTLIDERFLDPFHNNFILAVSSPPPLSPTPSSSLPSSASAPGSTLSAGRSYGLAWLDVSTADFGTVVHNDEKTLRDEIVRLAPREVVLIADAFDASHPVYEATNRVQAPVAFVPTLTHAQENILGVSQANLCDAERKAIEILTSYLQTRLLEHMPGMSVCEEGGSARASGDYVMHLDAATLNALEIRETQDHSARGSLVSIVRRTVTQGGARLCVQWLTQPSMSLRLIRARHALVELFLQRSFLRQDLRVLLRTGVGDIMRTLQRISLRRNDEQDLLEIRDFIRTSERLVASLASIDVHELHELLQRFTALHALGERLEMAIDERVMEKRIQQQEARLQTYDAMYAGGPMPPADASAPSKRTRRTSSPPSLTLPESMWGDNIEHLIRPDASPLLLTLTNEFNALRAEARTLENALRAEHSEPVTLRFLLGQGHVVHFPSVRGHVSESLSLAYKTKTTRTYYHAEWTRIGTQLQKLRDQLSECERRMLETLRLEVLEHTAALRRNARLVDQLDVLLGFAQVAEELSLVRPQMDESTSFDIKGGRHLGVEMGLLERERLFTKNDLELGGQARLHLVTGPNMGGKSTFLRQNAVMAVLAQAGSFVPAESARLGLVDAIFSRVGAKDDLFHSRSTFMVEMAETAELLHRATQRSFVIADEIGRGTNTSVGLSVAFAVLYTLAMRIQCRSLFATHYYELADILEKHPSSSQLPQTQALRRAVGFFCTRLEQRSDGALLFSHRVRPGVNRASHGLDIARLADMPPDTMELAVRTHSWLVKHGQAHMRTHGLVDQVLMAL</sequence>
<organism evidence="10 11">
    <name type="scientific">Malassezia globosa (strain ATCC MYA-4612 / CBS 7966)</name>
    <name type="common">Dandruff-associated fungus</name>
    <dbReference type="NCBI Taxonomy" id="425265"/>
    <lineage>
        <taxon>Eukaryota</taxon>
        <taxon>Fungi</taxon>
        <taxon>Dikarya</taxon>
        <taxon>Basidiomycota</taxon>
        <taxon>Ustilaginomycotina</taxon>
        <taxon>Malasseziomycetes</taxon>
        <taxon>Malasseziales</taxon>
        <taxon>Malasseziaceae</taxon>
        <taxon>Malassezia</taxon>
    </lineage>
</organism>
<evidence type="ECO:0000313" key="11">
    <source>
        <dbReference type="Proteomes" id="UP000008837"/>
    </source>
</evidence>
<feature type="compositionally biased region" description="Low complexity" evidence="8">
    <location>
        <begin position="532"/>
        <end position="541"/>
    </location>
</feature>
<dbReference type="VEuPathDB" id="FungiDB:MGL_1915"/>
<dbReference type="InterPro" id="IPR007696">
    <property type="entry name" value="DNA_mismatch_repair_MutS_core"/>
</dbReference>
<dbReference type="FunCoup" id="A8PZF6">
    <property type="interactions" value="233"/>
</dbReference>
<dbReference type="KEGG" id="mgl:MGL_1915"/>
<dbReference type="Pfam" id="PF05192">
    <property type="entry name" value="MutS_III"/>
    <property type="match status" value="1"/>
</dbReference>